<proteinExistence type="predicted"/>
<dbReference type="AlphaFoldDB" id="A7EJI2"/>
<dbReference type="HOGENOM" id="CLU_2689303_0_0_1"/>
<gene>
    <name evidence="1" type="ORF">SS1G_05475</name>
</gene>
<dbReference type="InParanoid" id="A7EJI2"/>
<evidence type="ECO:0000313" key="1">
    <source>
        <dbReference type="EMBL" id="EDO02998.1"/>
    </source>
</evidence>
<reference evidence="2" key="1">
    <citation type="journal article" date="2011" name="PLoS Genet.">
        <title>Genomic analysis of the necrotrophic fungal pathogens Sclerotinia sclerotiorum and Botrytis cinerea.</title>
        <authorList>
            <person name="Amselem J."/>
            <person name="Cuomo C.A."/>
            <person name="van Kan J.A."/>
            <person name="Viaud M."/>
            <person name="Benito E.P."/>
            <person name="Couloux A."/>
            <person name="Coutinho P.M."/>
            <person name="de Vries R.P."/>
            <person name="Dyer P.S."/>
            <person name="Fillinger S."/>
            <person name="Fournier E."/>
            <person name="Gout L."/>
            <person name="Hahn M."/>
            <person name="Kohn L."/>
            <person name="Lapalu N."/>
            <person name="Plummer K.M."/>
            <person name="Pradier J.M."/>
            <person name="Quevillon E."/>
            <person name="Sharon A."/>
            <person name="Simon A."/>
            <person name="ten Have A."/>
            <person name="Tudzynski B."/>
            <person name="Tudzynski P."/>
            <person name="Wincker P."/>
            <person name="Andrew M."/>
            <person name="Anthouard V."/>
            <person name="Beever R.E."/>
            <person name="Beffa R."/>
            <person name="Benoit I."/>
            <person name="Bouzid O."/>
            <person name="Brault B."/>
            <person name="Chen Z."/>
            <person name="Choquer M."/>
            <person name="Collemare J."/>
            <person name="Cotton P."/>
            <person name="Danchin E.G."/>
            <person name="Da Silva C."/>
            <person name="Gautier A."/>
            <person name="Giraud C."/>
            <person name="Giraud T."/>
            <person name="Gonzalez C."/>
            <person name="Grossetete S."/>
            <person name="Guldener U."/>
            <person name="Henrissat B."/>
            <person name="Howlett B.J."/>
            <person name="Kodira C."/>
            <person name="Kretschmer M."/>
            <person name="Lappartient A."/>
            <person name="Leroch M."/>
            <person name="Levis C."/>
            <person name="Mauceli E."/>
            <person name="Neuveglise C."/>
            <person name="Oeser B."/>
            <person name="Pearson M."/>
            <person name="Poulain J."/>
            <person name="Poussereau N."/>
            <person name="Quesneville H."/>
            <person name="Rascle C."/>
            <person name="Schumacher J."/>
            <person name="Segurens B."/>
            <person name="Sexton A."/>
            <person name="Silva E."/>
            <person name="Sirven C."/>
            <person name="Soanes D.M."/>
            <person name="Talbot N.J."/>
            <person name="Templeton M."/>
            <person name="Yandava C."/>
            <person name="Yarden O."/>
            <person name="Zeng Q."/>
            <person name="Rollins J.A."/>
            <person name="Lebrun M.H."/>
            <person name="Dickman M."/>
        </authorList>
    </citation>
    <scope>NUCLEOTIDE SEQUENCE [LARGE SCALE GENOMIC DNA]</scope>
    <source>
        <strain evidence="2">ATCC 18683 / 1980 / Ss-1</strain>
    </source>
</reference>
<organism evidence="1 2">
    <name type="scientific">Sclerotinia sclerotiorum (strain ATCC 18683 / 1980 / Ss-1)</name>
    <name type="common">White mold</name>
    <name type="synonym">Whetzelinia sclerotiorum</name>
    <dbReference type="NCBI Taxonomy" id="665079"/>
    <lineage>
        <taxon>Eukaryota</taxon>
        <taxon>Fungi</taxon>
        <taxon>Dikarya</taxon>
        <taxon>Ascomycota</taxon>
        <taxon>Pezizomycotina</taxon>
        <taxon>Leotiomycetes</taxon>
        <taxon>Helotiales</taxon>
        <taxon>Sclerotiniaceae</taxon>
        <taxon>Sclerotinia</taxon>
    </lineage>
</organism>
<sequence>MTLLCRPLRIVRSVERITMKYLTGLWTVMREYEKTTIGRHFTLNTTHRLFPALFSPTNSTPISPLFLMFCVSTL</sequence>
<dbReference type="RefSeq" id="XP_001594047.1">
    <property type="nucleotide sequence ID" value="XM_001593997.1"/>
</dbReference>
<dbReference type="KEGG" id="ssl:SS1G_05475"/>
<evidence type="ECO:0000313" key="2">
    <source>
        <dbReference type="Proteomes" id="UP000001312"/>
    </source>
</evidence>
<keyword evidence="2" id="KW-1185">Reference proteome</keyword>
<accession>A7EJI2</accession>
<protein>
    <submittedName>
        <fullName evidence="1">Uncharacterized protein</fullName>
    </submittedName>
</protein>
<dbReference type="EMBL" id="CH476626">
    <property type="protein sequence ID" value="EDO02998.1"/>
    <property type="molecule type" value="Genomic_DNA"/>
</dbReference>
<name>A7EJI2_SCLS1</name>
<dbReference type="Proteomes" id="UP000001312">
    <property type="component" value="Unassembled WGS sequence"/>
</dbReference>
<dbReference type="GeneID" id="5489844"/>